<dbReference type="PANTHER" id="PTHR11662:SF455">
    <property type="entry name" value="GH23975P"/>
    <property type="match status" value="1"/>
</dbReference>
<name>A0A194R0L0_PAPMA</name>
<evidence type="ECO:0000313" key="9">
    <source>
        <dbReference type="EMBL" id="KPJ11237.1"/>
    </source>
</evidence>
<dbReference type="InterPro" id="IPR050382">
    <property type="entry name" value="MFS_Na/Anion_cotransporter"/>
</dbReference>
<evidence type="ECO:0000256" key="7">
    <source>
        <dbReference type="SAM" id="Phobius"/>
    </source>
</evidence>
<evidence type="ECO:0000256" key="5">
    <source>
        <dbReference type="ARBA" id="ARBA00023136"/>
    </source>
</evidence>
<feature type="transmembrane region" description="Helical" evidence="7">
    <location>
        <begin position="204"/>
        <end position="229"/>
    </location>
</feature>
<evidence type="ECO:0000256" key="6">
    <source>
        <dbReference type="ARBA" id="ARBA00023180"/>
    </source>
</evidence>
<evidence type="ECO:0000256" key="3">
    <source>
        <dbReference type="ARBA" id="ARBA00022692"/>
    </source>
</evidence>
<feature type="transmembrane region" description="Helical" evidence="7">
    <location>
        <begin position="144"/>
        <end position="163"/>
    </location>
</feature>
<dbReference type="InterPro" id="IPR020846">
    <property type="entry name" value="MFS_dom"/>
</dbReference>
<dbReference type="FunFam" id="1.20.1250.20:FF:000067">
    <property type="entry name" value="sialin isoform X2"/>
    <property type="match status" value="1"/>
</dbReference>
<feature type="transmembrane region" description="Helical" evidence="7">
    <location>
        <begin position="338"/>
        <end position="358"/>
    </location>
</feature>
<comment type="subcellular location">
    <subcellularLocation>
        <location evidence="1">Cell membrane</location>
        <topology evidence="1">Multi-pass membrane protein</topology>
    </subcellularLocation>
</comment>
<dbReference type="AlphaFoldDB" id="A0A194R0L0"/>
<sequence>MSPKDCEFGHLIIVLDIFIIIVSLSSSTAERWPTPSIATMPGLIEKTKEQSSWRFWQKRRLLVALLAFFGFFNCYALRVNLSVAVVAMTEPVETELANGTIIYVPEFDWSSQTKGLVLSSFFYGYLVTQLPGGWLAAKIGGNRVFAIGIGATSLLTLFTPPLAHTSTALLIAVRIVEGLFEGVTYPCIHAVWSRWAPASERARLATFAFSGSYAGTVVSMPLCSLLAHYTGWPGIFYVFDVFKFETSSAGWVSALPYLAMALVLQVAGHLADCLLRRGTFSRTNIRKIFNCGAFLSQTIFMVAAAYSSNVVACVVFLTIAVGLGGFAWSGFRSQHMRLWVISYTYTFGSSAIAFRMLLSPGASSSTAEQWRIVFFISSGIYLVGAIIYGWLCSAERQPWVAECEDASFSTDGASVTTARGIDNKAMDHTEM</sequence>
<dbReference type="PROSITE" id="PS50850">
    <property type="entry name" value="MFS"/>
    <property type="match status" value="1"/>
</dbReference>
<evidence type="ECO:0000256" key="2">
    <source>
        <dbReference type="ARBA" id="ARBA00022475"/>
    </source>
</evidence>
<dbReference type="InterPro" id="IPR011701">
    <property type="entry name" value="MFS"/>
</dbReference>
<dbReference type="FunCoup" id="A0A194R0L0">
    <property type="interactions" value="18"/>
</dbReference>
<dbReference type="Gene3D" id="1.20.1250.20">
    <property type="entry name" value="MFS general substrate transporter like domains"/>
    <property type="match status" value="2"/>
</dbReference>
<keyword evidence="3 7" id="KW-0812">Transmembrane</keyword>
<keyword evidence="6" id="KW-0325">Glycoprotein</keyword>
<dbReference type="EMBL" id="KQ460883">
    <property type="protein sequence ID" value="KPJ11237.1"/>
    <property type="molecule type" value="Genomic_DNA"/>
</dbReference>
<feature type="transmembrane region" description="Helical" evidence="7">
    <location>
        <begin position="116"/>
        <end position="137"/>
    </location>
</feature>
<keyword evidence="2" id="KW-1003">Cell membrane</keyword>
<feature type="transmembrane region" description="Helical" evidence="7">
    <location>
        <begin position="61"/>
        <end position="81"/>
    </location>
</feature>
<reference evidence="9 10" key="1">
    <citation type="journal article" date="2015" name="Nat. Commun.">
        <title>Outbred genome sequencing and CRISPR/Cas9 gene editing in butterflies.</title>
        <authorList>
            <person name="Li X."/>
            <person name="Fan D."/>
            <person name="Zhang W."/>
            <person name="Liu G."/>
            <person name="Zhang L."/>
            <person name="Zhao L."/>
            <person name="Fang X."/>
            <person name="Chen L."/>
            <person name="Dong Y."/>
            <person name="Chen Y."/>
            <person name="Ding Y."/>
            <person name="Zhao R."/>
            <person name="Feng M."/>
            <person name="Zhu Y."/>
            <person name="Feng Y."/>
            <person name="Jiang X."/>
            <person name="Zhu D."/>
            <person name="Xiang H."/>
            <person name="Feng X."/>
            <person name="Li S."/>
            <person name="Wang J."/>
            <person name="Zhang G."/>
            <person name="Kronforst M.R."/>
            <person name="Wang W."/>
        </authorList>
    </citation>
    <scope>NUCLEOTIDE SEQUENCE [LARGE SCALE GENOMIC DNA]</scope>
    <source>
        <strain evidence="9">Ya'a_city_454_Pm</strain>
        <tissue evidence="9">Whole body</tissue>
    </source>
</reference>
<accession>A0A194R0L0</accession>
<dbReference type="PANTHER" id="PTHR11662">
    <property type="entry name" value="SOLUTE CARRIER FAMILY 17"/>
    <property type="match status" value="1"/>
</dbReference>
<feature type="domain" description="Major facilitator superfamily (MFS) profile" evidence="8">
    <location>
        <begin position="62"/>
        <end position="431"/>
    </location>
</feature>
<keyword evidence="5 7" id="KW-0472">Membrane</keyword>
<feature type="transmembrane region" description="Helical" evidence="7">
    <location>
        <begin position="12"/>
        <end position="29"/>
    </location>
</feature>
<evidence type="ECO:0000256" key="1">
    <source>
        <dbReference type="ARBA" id="ARBA00004651"/>
    </source>
</evidence>
<organism evidence="9 10">
    <name type="scientific">Papilio machaon</name>
    <name type="common">Old World swallowtail butterfly</name>
    <dbReference type="NCBI Taxonomy" id="76193"/>
    <lineage>
        <taxon>Eukaryota</taxon>
        <taxon>Metazoa</taxon>
        <taxon>Ecdysozoa</taxon>
        <taxon>Arthropoda</taxon>
        <taxon>Hexapoda</taxon>
        <taxon>Insecta</taxon>
        <taxon>Pterygota</taxon>
        <taxon>Neoptera</taxon>
        <taxon>Endopterygota</taxon>
        <taxon>Lepidoptera</taxon>
        <taxon>Glossata</taxon>
        <taxon>Ditrysia</taxon>
        <taxon>Papilionoidea</taxon>
        <taxon>Papilionidae</taxon>
        <taxon>Papilioninae</taxon>
        <taxon>Papilio</taxon>
    </lineage>
</organism>
<dbReference type="GO" id="GO:0022857">
    <property type="term" value="F:transmembrane transporter activity"/>
    <property type="evidence" value="ECO:0007669"/>
    <property type="project" value="InterPro"/>
</dbReference>
<keyword evidence="10" id="KW-1185">Reference proteome</keyword>
<feature type="transmembrane region" description="Helical" evidence="7">
    <location>
        <begin position="288"/>
        <end position="306"/>
    </location>
</feature>
<evidence type="ECO:0000313" key="10">
    <source>
        <dbReference type="Proteomes" id="UP000053240"/>
    </source>
</evidence>
<dbReference type="GO" id="GO:0006820">
    <property type="term" value="P:monoatomic anion transport"/>
    <property type="evidence" value="ECO:0007669"/>
    <property type="project" value="TreeGrafter"/>
</dbReference>
<feature type="transmembrane region" description="Helical" evidence="7">
    <location>
        <begin position="370"/>
        <end position="391"/>
    </location>
</feature>
<dbReference type="SUPFAM" id="SSF103473">
    <property type="entry name" value="MFS general substrate transporter"/>
    <property type="match status" value="1"/>
</dbReference>
<proteinExistence type="predicted"/>
<protein>
    <submittedName>
        <fullName evidence="9">Vesicular glutamate transporter 3</fullName>
    </submittedName>
</protein>
<feature type="transmembrane region" description="Helical" evidence="7">
    <location>
        <begin position="249"/>
        <end position="267"/>
    </location>
</feature>
<dbReference type="STRING" id="76193.A0A194R0L0"/>
<dbReference type="GO" id="GO:0005886">
    <property type="term" value="C:plasma membrane"/>
    <property type="evidence" value="ECO:0007669"/>
    <property type="project" value="UniProtKB-SubCell"/>
</dbReference>
<dbReference type="Proteomes" id="UP000053240">
    <property type="component" value="Unassembled WGS sequence"/>
</dbReference>
<evidence type="ECO:0000256" key="4">
    <source>
        <dbReference type="ARBA" id="ARBA00022989"/>
    </source>
</evidence>
<dbReference type="Pfam" id="PF07690">
    <property type="entry name" value="MFS_1"/>
    <property type="match status" value="1"/>
</dbReference>
<feature type="transmembrane region" description="Helical" evidence="7">
    <location>
        <begin position="169"/>
        <end position="192"/>
    </location>
</feature>
<gene>
    <name evidence="9" type="ORF">RR48_14876</name>
</gene>
<dbReference type="InParanoid" id="A0A194R0L0"/>
<feature type="transmembrane region" description="Helical" evidence="7">
    <location>
        <begin position="312"/>
        <end position="331"/>
    </location>
</feature>
<evidence type="ECO:0000259" key="8">
    <source>
        <dbReference type="PROSITE" id="PS50850"/>
    </source>
</evidence>
<keyword evidence="4 7" id="KW-1133">Transmembrane helix</keyword>
<dbReference type="InterPro" id="IPR036259">
    <property type="entry name" value="MFS_trans_sf"/>
</dbReference>